<accession>A0A0A9AL97</accession>
<protein>
    <submittedName>
        <fullName evidence="2">Uncharacterized protein</fullName>
    </submittedName>
</protein>
<reference evidence="2" key="1">
    <citation type="submission" date="2014-09" db="EMBL/GenBank/DDBJ databases">
        <authorList>
            <person name="Magalhaes I.L.F."/>
            <person name="Oliveira U."/>
            <person name="Santos F.R."/>
            <person name="Vidigal T.H.D.A."/>
            <person name="Brescovit A.D."/>
            <person name="Santos A.J."/>
        </authorList>
    </citation>
    <scope>NUCLEOTIDE SEQUENCE</scope>
    <source>
        <tissue evidence="2">Shoot tissue taken approximately 20 cm above the soil surface</tissue>
    </source>
</reference>
<evidence type="ECO:0000256" key="1">
    <source>
        <dbReference type="SAM" id="MobiDB-lite"/>
    </source>
</evidence>
<dbReference type="EMBL" id="GBRH01248190">
    <property type="protein sequence ID" value="JAD49705.1"/>
    <property type="molecule type" value="Transcribed_RNA"/>
</dbReference>
<proteinExistence type="predicted"/>
<sequence length="84" mass="9387">MPGRRHSHRRRRPKSPSREGEAAGMEEPAPVLDRQHNVQIIRSPAMCKGFRHVVKTNARTISSIIPGRGLMYLSFNRQAGGTLA</sequence>
<reference evidence="2" key="2">
    <citation type="journal article" date="2015" name="Data Brief">
        <title>Shoot transcriptome of the giant reed, Arundo donax.</title>
        <authorList>
            <person name="Barrero R.A."/>
            <person name="Guerrero F.D."/>
            <person name="Moolhuijzen P."/>
            <person name="Goolsby J.A."/>
            <person name="Tidwell J."/>
            <person name="Bellgard S.E."/>
            <person name="Bellgard M.I."/>
        </authorList>
    </citation>
    <scope>NUCLEOTIDE SEQUENCE</scope>
    <source>
        <tissue evidence="2">Shoot tissue taken approximately 20 cm above the soil surface</tissue>
    </source>
</reference>
<name>A0A0A9AL97_ARUDO</name>
<feature type="compositionally biased region" description="Basic residues" evidence="1">
    <location>
        <begin position="1"/>
        <end position="15"/>
    </location>
</feature>
<feature type="region of interest" description="Disordered" evidence="1">
    <location>
        <begin position="1"/>
        <end position="35"/>
    </location>
</feature>
<organism evidence="2">
    <name type="scientific">Arundo donax</name>
    <name type="common">Giant reed</name>
    <name type="synonym">Donax arundinaceus</name>
    <dbReference type="NCBI Taxonomy" id="35708"/>
    <lineage>
        <taxon>Eukaryota</taxon>
        <taxon>Viridiplantae</taxon>
        <taxon>Streptophyta</taxon>
        <taxon>Embryophyta</taxon>
        <taxon>Tracheophyta</taxon>
        <taxon>Spermatophyta</taxon>
        <taxon>Magnoliopsida</taxon>
        <taxon>Liliopsida</taxon>
        <taxon>Poales</taxon>
        <taxon>Poaceae</taxon>
        <taxon>PACMAD clade</taxon>
        <taxon>Arundinoideae</taxon>
        <taxon>Arundineae</taxon>
        <taxon>Arundo</taxon>
    </lineage>
</organism>
<dbReference type="AlphaFoldDB" id="A0A0A9AL97"/>
<evidence type="ECO:0000313" key="2">
    <source>
        <dbReference type="EMBL" id="JAD49705.1"/>
    </source>
</evidence>